<proteinExistence type="predicted"/>
<dbReference type="Proteomes" id="UP000004736">
    <property type="component" value="Unassembled WGS sequence"/>
</dbReference>
<evidence type="ECO:0000313" key="2">
    <source>
        <dbReference type="Proteomes" id="UP000004736"/>
    </source>
</evidence>
<evidence type="ECO:0000313" key="1">
    <source>
        <dbReference type="EMBL" id="EEW97281.1"/>
    </source>
</evidence>
<dbReference type="EMBL" id="ACIM02000001">
    <property type="protein sequence ID" value="EEW97281.1"/>
    <property type="molecule type" value="Genomic_DNA"/>
</dbReference>
<dbReference type="STRING" id="592028.GCWU000321_01269"/>
<name>C9LNZ5_9FIRM</name>
<dbReference type="HOGENOM" id="CLU_3167335_0_0_9"/>
<gene>
    <name evidence="1" type="ORF">GCWU000321_01269</name>
</gene>
<organism evidence="1 2">
    <name type="scientific">Dialister invisus DSM 15470</name>
    <dbReference type="NCBI Taxonomy" id="592028"/>
    <lineage>
        <taxon>Bacteria</taxon>
        <taxon>Bacillati</taxon>
        <taxon>Bacillota</taxon>
        <taxon>Negativicutes</taxon>
        <taxon>Veillonellales</taxon>
        <taxon>Veillonellaceae</taxon>
        <taxon>Dialister</taxon>
    </lineage>
</organism>
<comment type="caution">
    <text evidence="1">The sequence shown here is derived from an EMBL/GenBank/DDBJ whole genome shotgun (WGS) entry which is preliminary data.</text>
</comment>
<dbReference type="AlphaFoldDB" id="C9LNZ5"/>
<reference evidence="1" key="1">
    <citation type="submission" date="2009-09" db="EMBL/GenBank/DDBJ databases">
        <authorList>
            <person name="Weinstock G."/>
            <person name="Sodergren E."/>
            <person name="Clifton S."/>
            <person name="Fulton L."/>
            <person name="Fulton B."/>
            <person name="Courtney L."/>
            <person name="Fronick C."/>
            <person name="Harrison M."/>
            <person name="Strong C."/>
            <person name="Farmer C."/>
            <person name="Delahaunty K."/>
            <person name="Markovic C."/>
            <person name="Hall O."/>
            <person name="Minx P."/>
            <person name="Tomlinson C."/>
            <person name="Mitreva M."/>
            <person name="Nelson J."/>
            <person name="Hou S."/>
            <person name="Wollam A."/>
            <person name="Pepin K.H."/>
            <person name="Johnson M."/>
            <person name="Bhonagiri V."/>
            <person name="Nash W.E."/>
            <person name="Warren W."/>
            <person name="Chinwalla A."/>
            <person name="Mardis E.R."/>
            <person name="Wilson R.K."/>
        </authorList>
    </citation>
    <scope>NUCLEOTIDE SEQUENCE [LARGE SCALE GENOMIC DNA]</scope>
    <source>
        <strain evidence="1">DSM 15470</strain>
    </source>
</reference>
<keyword evidence="2" id="KW-1185">Reference proteome</keyword>
<protein>
    <submittedName>
        <fullName evidence="1">Uncharacterized protein</fullName>
    </submittedName>
</protein>
<sequence>MNGNDDGIRDSVVFLNDDIFISLYLWKCKNCELRMIRFPDIFCKASL</sequence>
<accession>C9LNZ5</accession>